<dbReference type="SUPFAM" id="SSF75005">
    <property type="entry name" value="Arabinanase/levansucrase/invertase"/>
    <property type="match status" value="1"/>
</dbReference>
<dbReference type="Proteomes" id="UP000553343">
    <property type="component" value="Unassembled WGS sequence"/>
</dbReference>
<evidence type="ECO:0000256" key="1">
    <source>
        <dbReference type="ARBA" id="ARBA00022651"/>
    </source>
</evidence>
<keyword evidence="2" id="KW-0119">Carbohydrate metabolism</keyword>
<protein>
    <recommendedName>
        <fullName evidence="3">Glucosamine inositolphosphorylceramide transferase 1 N-terminal domain-containing protein</fullName>
    </recommendedName>
</protein>
<evidence type="ECO:0000313" key="4">
    <source>
        <dbReference type="EMBL" id="NWH04426.1"/>
    </source>
</evidence>
<keyword evidence="1" id="KW-0858">Xylan degradation</keyword>
<dbReference type="Gene3D" id="2.115.10.20">
    <property type="entry name" value="Glycosyl hydrolase domain, family 43"/>
    <property type="match status" value="1"/>
</dbReference>
<dbReference type="PANTHER" id="PTHR43772:SF2">
    <property type="entry name" value="PUTATIVE (AFU_ORTHOLOGUE AFUA_2G04480)-RELATED"/>
    <property type="match status" value="1"/>
</dbReference>
<comment type="caution">
    <text evidence="4">The sequence shown here is derived from an EMBL/GenBank/DDBJ whole genome shotgun (WGS) entry which is preliminary data.</text>
</comment>
<dbReference type="EMBL" id="JACADJ010000011">
    <property type="protein sequence ID" value="NWH04426.1"/>
    <property type="molecule type" value="Genomic_DNA"/>
</dbReference>
<keyword evidence="5" id="KW-1185">Reference proteome</keyword>
<feature type="domain" description="Glucosamine inositolphosphorylceramide transferase 1 N-terminal" evidence="3">
    <location>
        <begin position="30"/>
        <end position="305"/>
    </location>
</feature>
<dbReference type="GO" id="GO:0045493">
    <property type="term" value="P:xylan catabolic process"/>
    <property type="evidence" value="ECO:0007669"/>
    <property type="project" value="UniProtKB-KW"/>
</dbReference>
<dbReference type="InterPro" id="IPR056442">
    <property type="entry name" value="GINT1_N"/>
</dbReference>
<accession>A0A850TAM2</accession>
<gene>
    <name evidence="4" type="ORF">HXW94_05380</name>
</gene>
<organism evidence="4 5">
    <name type="scientific">Desulfobacter latus</name>
    <dbReference type="NCBI Taxonomy" id="2292"/>
    <lineage>
        <taxon>Bacteria</taxon>
        <taxon>Pseudomonadati</taxon>
        <taxon>Thermodesulfobacteriota</taxon>
        <taxon>Desulfobacteria</taxon>
        <taxon>Desulfobacterales</taxon>
        <taxon>Desulfobacteraceae</taxon>
        <taxon>Desulfobacter</taxon>
    </lineage>
</organism>
<evidence type="ECO:0000256" key="2">
    <source>
        <dbReference type="ARBA" id="ARBA00023277"/>
    </source>
</evidence>
<evidence type="ECO:0000313" key="5">
    <source>
        <dbReference type="Proteomes" id="UP000553343"/>
    </source>
</evidence>
<keyword evidence="1" id="KW-0624">Polysaccharide degradation</keyword>
<dbReference type="AlphaFoldDB" id="A0A850TAM2"/>
<name>A0A850TAM2_9BACT</name>
<dbReference type="RefSeq" id="WP_218576585.1">
    <property type="nucleotide sequence ID" value="NZ_JACADJ010000011.1"/>
</dbReference>
<reference evidence="4 5" key="1">
    <citation type="submission" date="2020-06" db="EMBL/GenBank/DDBJ databases">
        <title>High-quality draft genome of sulfate reducer Desulfobacter latus type strain AcrS2 isolated from marine sediment.</title>
        <authorList>
            <person name="Hoppe M."/>
            <person name="Larsen C.K."/>
            <person name="Marshall I.P.G."/>
            <person name="Schramm A."/>
            <person name="Marietou A.G."/>
        </authorList>
    </citation>
    <scope>NUCLEOTIDE SEQUENCE [LARGE SCALE GENOMIC DNA]</scope>
    <source>
        <strain evidence="4 5">AcRS2</strain>
    </source>
</reference>
<dbReference type="InterPro" id="IPR023296">
    <property type="entry name" value="Glyco_hydro_beta-prop_sf"/>
</dbReference>
<sequence>MLCYLMPVMINIPKIFFPKKKFIPHPPPPECEWSIGIYEGVSPFALHPLNKRINPVICPCDVSDGQARLVADPFGVRYEGKHYLFFEAEVKTEDGYKGKIAVASSEDGETWHYKKVVLNEPFHLSYPYVFIHENQFYLIPESRQSRQIRMYRSVLFPFQWELDTVLLKGKRFADNSLFFYNNIWWLFTDSGNSTLRLYFSKHLKGPYKQHRKSPIRRKDPHYARPAGRLILYQNNPIRFAQDAFPIYGSKVWGFKITTLTTKDYQEEPIAAPVLEASGSGWNSHGMHTVDATQLPDGSWRAYVDGYGSSQVSV</sequence>
<proteinExistence type="predicted"/>
<dbReference type="Pfam" id="PF24793">
    <property type="entry name" value="GINT1_N"/>
    <property type="match status" value="1"/>
</dbReference>
<dbReference type="PANTHER" id="PTHR43772">
    <property type="entry name" value="ENDO-1,4-BETA-XYLANASE"/>
    <property type="match status" value="1"/>
</dbReference>
<dbReference type="InterPro" id="IPR052176">
    <property type="entry name" value="Glycosyl_Hydrlase_43_Enz"/>
</dbReference>
<evidence type="ECO:0000259" key="3">
    <source>
        <dbReference type="Pfam" id="PF24793"/>
    </source>
</evidence>